<dbReference type="PANTHER" id="PTHR46205:SF3">
    <property type="entry name" value="LOQUACIOUS, ISOFORM B"/>
    <property type="match status" value="1"/>
</dbReference>
<proteinExistence type="predicted"/>
<evidence type="ECO:0000313" key="5">
    <source>
        <dbReference type="Proteomes" id="UP000053825"/>
    </source>
</evidence>
<reference evidence="4 5" key="1">
    <citation type="submission" date="2015-07" db="EMBL/GenBank/DDBJ databases">
        <title>The genome of Habropoda laboriosa.</title>
        <authorList>
            <person name="Pan H."/>
            <person name="Kapheim K."/>
        </authorList>
    </citation>
    <scope>NUCLEOTIDE SEQUENCE [LARGE SCALE GENOMIC DNA]</scope>
    <source>
        <strain evidence="4">0110345459</strain>
    </source>
</reference>
<dbReference type="GO" id="GO:0070920">
    <property type="term" value="P:regulation of regulatory ncRNA processing"/>
    <property type="evidence" value="ECO:0007669"/>
    <property type="project" value="TreeGrafter"/>
</dbReference>
<feature type="domain" description="DRBM" evidence="3">
    <location>
        <begin position="4"/>
        <end position="71"/>
    </location>
</feature>
<dbReference type="AlphaFoldDB" id="A0A0L7QTZ5"/>
<feature type="domain" description="DRBM" evidence="3">
    <location>
        <begin position="109"/>
        <end position="177"/>
    </location>
</feature>
<dbReference type="FunFam" id="3.30.160.20:FF:000007">
    <property type="entry name" value="Double-stranded RNA-binding protein Staufen homolog 1"/>
    <property type="match status" value="2"/>
</dbReference>
<dbReference type="CDD" id="cd19862">
    <property type="entry name" value="DSRM_PRKRA-like_rpt1"/>
    <property type="match status" value="1"/>
</dbReference>
<dbReference type="GO" id="GO:0016442">
    <property type="term" value="C:RISC complex"/>
    <property type="evidence" value="ECO:0007669"/>
    <property type="project" value="TreeGrafter"/>
</dbReference>
<dbReference type="InterPro" id="IPR014720">
    <property type="entry name" value="dsRBD_dom"/>
</dbReference>
<accession>A0A0L7QTZ5</accession>
<evidence type="ECO:0000259" key="3">
    <source>
        <dbReference type="PROSITE" id="PS50137"/>
    </source>
</evidence>
<protein>
    <submittedName>
        <fullName evidence="4">Interferon-inducible double stranded RNA-dependent protein kinase activator A</fullName>
    </submittedName>
</protein>
<dbReference type="EMBL" id="KQ414736">
    <property type="protein sequence ID" value="KOC62095.1"/>
    <property type="molecule type" value="Genomic_DNA"/>
</dbReference>
<keyword evidence="5" id="KW-1185">Reference proteome</keyword>
<dbReference type="OrthoDB" id="5961559at2759"/>
<dbReference type="GO" id="GO:0035197">
    <property type="term" value="F:siRNA binding"/>
    <property type="evidence" value="ECO:0007669"/>
    <property type="project" value="TreeGrafter"/>
</dbReference>
<dbReference type="GO" id="GO:0030422">
    <property type="term" value="P:siRNA processing"/>
    <property type="evidence" value="ECO:0007669"/>
    <property type="project" value="TreeGrafter"/>
</dbReference>
<gene>
    <name evidence="4" type="ORF">WH47_05187</name>
</gene>
<dbReference type="STRING" id="597456.A0A0L7QTZ5"/>
<name>A0A0L7QTZ5_9HYME</name>
<keyword evidence="4" id="KW-0418">Kinase</keyword>
<dbReference type="Proteomes" id="UP000053825">
    <property type="component" value="Unassembled WGS sequence"/>
</dbReference>
<dbReference type="Gene3D" id="3.30.160.20">
    <property type="match status" value="2"/>
</dbReference>
<sequence>MSKTPVSILQEMMVKEHIVPKYELVHDGGGTHMNTFIYRVTCGSMYANGTGRSKKDAKHEAAKALLEIIVANRNYPQLPASPAQSPVRTPLPATVPEVERIPPNVPFVNAVGVLQTLCVENDLEEPKYELISDVGPPHAKVFTIQCKVATFQEVGIGKTKKQAKKEAAKKLLDKLTDIIPDLNEMQSETEPIMLDSGNEYLEVIKKYTAIKKVKLGVKLSEYHTEMRTNINDEKRKDLIEKLTSLVQESYTISEECVKDLSDKFENILSIIDSSMSIVLLQSISSNIYSVAVKLNSTPDIVEIAVGDSKTGATFHALMKIINTMLQLLK</sequence>
<dbReference type="Pfam" id="PF00035">
    <property type="entry name" value="dsrm"/>
    <property type="match status" value="2"/>
</dbReference>
<dbReference type="SUPFAM" id="SSF54768">
    <property type="entry name" value="dsRNA-binding domain-like"/>
    <property type="match status" value="2"/>
</dbReference>
<keyword evidence="4" id="KW-0808">Transferase</keyword>
<dbReference type="GO" id="GO:0007281">
    <property type="term" value="P:germ cell development"/>
    <property type="evidence" value="ECO:0007669"/>
    <property type="project" value="UniProtKB-ARBA"/>
</dbReference>
<evidence type="ECO:0000256" key="2">
    <source>
        <dbReference type="PROSITE-ProRule" id="PRU00266"/>
    </source>
</evidence>
<dbReference type="PANTHER" id="PTHR46205">
    <property type="entry name" value="LOQUACIOUS, ISOFORM B"/>
    <property type="match status" value="1"/>
</dbReference>
<dbReference type="InterPro" id="IPR051247">
    <property type="entry name" value="RLC_Component"/>
</dbReference>
<dbReference type="GO" id="GO:0070578">
    <property type="term" value="C:RISC-loading complex"/>
    <property type="evidence" value="ECO:0007669"/>
    <property type="project" value="TreeGrafter"/>
</dbReference>
<keyword evidence="1 2" id="KW-0694">RNA-binding</keyword>
<dbReference type="GO" id="GO:0005737">
    <property type="term" value="C:cytoplasm"/>
    <property type="evidence" value="ECO:0007669"/>
    <property type="project" value="TreeGrafter"/>
</dbReference>
<evidence type="ECO:0000256" key="1">
    <source>
        <dbReference type="ARBA" id="ARBA00022884"/>
    </source>
</evidence>
<dbReference type="GO" id="GO:0016301">
    <property type="term" value="F:kinase activity"/>
    <property type="evidence" value="ECO:0007669"/>
    <property type="project" value="UniProtKB-KW"/>
</dbReference>
<dbReference type="PROSITE" id="PS50137">
    <property type="entry name" value="DS_RBD"/>
    <property type="match status" value="2"/>
</dbReference>
<evidence type="ECO:0000313" key="4">
    <source>
        <dbReference type="EMBL" id="KOC62095.1"/>
    </source>
</evidence>
<organism evidence="4 5">
    <name type="scientific">Habropoda laboriosa</name>
    <dbReference type="NCBI Taxonomy" id="597456"/>
    <lineage>
        <taxon>Eukaryota</taxon>
        <taxon>Metazoa</taxon>
        <taxon>Ecdysozoa</taxon>
        <taxon>Arthropoda</taxon>
        <taxon>Hexapoda</taxon>
        <taxon>Insecta</taxon>
        <taxon>Pterygota</taxon>
        <taxon>Neoptera</taxon>
        <taxon>Endopterygota</taxon>
        <taxon>Hymenoptera</taxon>
        <taxon>Apocrita</taxon>
        <taxon>Aculeata</taxon>
        <taxon>Apoidea</taxon>
        <taxon>Anthophila</taxon>
        <taxon>Apidae</taxon>
        <taxon>Habropoda</taxon>
    </lineage>
</organism>
<dbReference type="GO" id="GO:0005634">
    <property type="term" value="C:nucleus"/>
    <property type="evidence" value="ECO:0007669"/>
    <property type="project" value="TreeGrafter"/>
</dbReference>
<dbReference type="SMART" id="SM00358">
    <property type="entry name" value="DSRM"/>
    <property type="match status" value="2"/>
</dbReference>
<dbReference type="GO" id="GO:0003725">
    <property type="term" value="F:double-stranded RNA binding"/>
    <property type="evidence" value="ECO:0007669"/>
    <property type="project" value="TreeGrafter"/>
</dbReference>